<dbReference type="Pfam" id="PF00512">
    <property type="entry name" value="HisKA"/>
    <property type="match status" value="1"/>
</dbReference>
<dbReference type="CDD" id="cd00075">
    <property type="entry name" value="HATPase"/>
    <property type="match status" value="1"/>
</dbReference>
<reference evidence="13 14" key="1">
    <citation type="journal article" date="2019" name="Front. Microbiol.">
        <title>Genomes of Neutrophilic Sulfur-Oxidizing Chemolithoautotrophs Representing 9 Proteobacterial Species From 8 Genera.</title>
        <authorList>
            <person name="Watanabe T."/>
            <person name="Kojima H."/>
            <person name="Umezawa K."/>
            <person name="Hori C."/>
            <person name="Takasuka T.E."/>
            <person name="Kato Y."/>
            <person name="Fukui M."/>
        </authorList>
    </citation>
    <scope>NUCLEOTIDE SEQUENCE [LARGE SCALE GENOMIC DNA]</scope>
    <source>
        <strain evidence="13 14">TTN</strain>
    </source>
</reference>
<dbReference type="RefSeq" id="WP_124704492.1">
    <property type="nucleotide sequence ID" value="NZ_BGOW01000014.1"/>
</dbReference>
<dbReference type="Pfam" id="PF00672">
    <property type="entry name" value="HAMP"/>
    <property type="match status" value="1"/>
</dbReference>
<evidence type="ECO:0000313" key="14">
    <source>
        <dbReference type="Proteomes" id="UP000286806"/>
    </source>
</evidence>
<evidence type="ECO:0000256" key="1">
    <source>
        <dbReference type="ARBA" id="ARBA00000085"/>
    </source>
</evidence>
<comment type="subcellular location">
    <subcellularLocation>
        <location evidence="2">Cell inner membrane</location>
        <topology evidence="2">Multi-pass membrane protein</topology>
    </subcellularLocation>
</comment>
<dbReference type="PROSITE" id="PS50885">
    <property type="entry name" value="HAMP"/>
    <property type="match status" value="1"/>
</dbReference>
<evidence type="ECO:0000259" key="11">
    <source>
        <dbReference type="PROSITE" id="PS50109"/>
    </source>
</evidence>
<feature type="transmembrane region" description="Helical" evidence="10">
    <location>
        <begin position="12"/>
        <end position="34"/>
    </location>
</feature>
<feature type="domain" description="Histidine kinase" evidence="11">
    <location>
        <begin position="276"/>
        <end position="494"/>
    </location>
</feature>
<dbReference type="InterPro" id="IPR005467">
    <property type="entry name" value="His_kinase_dom"/>
</dbReference>
<keyword evidence="13" id="KW-0406">Ion transport</keyword>
<dbReference type="Pfam" id="PF02518">
    <property type="entry name" value="HATPase_c"/>
    <property type="match status" value="1"/>
</dbReference>
<evidence type="ECO:0000256" key="10">
    <source>
        <dbReference type="SAM" id="Phobius"/>
    </source>
</evidence>
<dbReference type="SMART" id="SM00304">
    <property type="entry name" value="HAMP"/>
    <property type="match status" value="1"/>
</dbReference>
<keyword evidence="13" id="KW-0407">Ion channel</keyword>
<dbReference type="GO" id="GO:0000156">
    <property type="term" value="F:phosphorelay response regulator activity"/>
    <property type="evidence" value="ECO:0007669"/>
    <property type="project" value="TreeGrafter"/>
</dbReference>
<keyword evidence="8" id="KW-0067">ATP-binding</keyword>
<dbReference type="InterPro" id="IPR003594">
    <property type="entry name" value="HATPase_dom"/>
</dbReference>
<dbReference type="GO" id="GO:0005524">
    <property type="term" value="F:ATP binding"/>
    <property type="evidence" value="ECO:0007669"/>
    <property type="project" value="UniProtKB-KW"/>
</dbReference>
<evidence type="ECO:0000256" key="2">
    <source>
        <dbReference type="ARBA" id="ARBA00004429"/>
    </source>
</evidence>
<dbReference type="EMBL" id="BGOW01000014">
    <property type="protein sequence ID" value="GBL45683.1"/>
    <property type="molecule type" value="Genomic_DNA"/>
</dbReference>
<dbReference type="FunFam" id="3.30.565.10:FF:000006">
    <property type="entry name" value="Sensor histidine kinase WalK"/>
    <property type="match status" value="1"/>
</dbReference>
<keyword evidence="7 13" id="KW-0418">Kinase</keyword>
<evidence type="ECO:0000256" key="6">
    <source>
        <dbReference type="ARBA" id="ARBA00022741"/>
    </source>
</evidence>
<dbReference type="PANTHER" id="PTHR42878:SF7">
    <property type="entry name" value="SENSOR HISTIDINE KINASE GLRK"/>
    <property type="match status" value="1"/>
</dbReference>
<evidence type="ECO:0000256" key="7">
    <source>
        <dbReference type="ARBA" id="ARBA00022777"/>
    </source>
</evidence>
<evidence type="ECO:0000259" key="12">
    <source>
        <dbReference type="PROSITE" id="PS50885"/>
    </source>
</evidence>
<protein>
    <recommendedName>
        <fullName evidence="3">histidine kinase</fullName>
        <ecNumber evidence="3">2.7.13.3</ecNumber>
    </recommendedName>
</protein>
<keyword evidence="10" id="KW-1133">Transmembrane helix</keyword>
<dbReference type="SMART" id="SM00388">
    <property type="entry name" value="HisKA"/>
    <property type="match status" value="1"/>
</dbReference>
<dbReference type="Proteomes" id="UP000286806">
    <property type="component" value="Unassembled WGS sequence"/>
</dbReference>
<dbReference type="CDD" id="cd00082">
    <property type="entry name" value="HisKA"/>
    <property type="match status" value="1"/>
</dbReference>
<dbReference type="PRINTS" id="PR00344">
    <property type="entry name" value="BCTRLSENSOR"/>
</dbReference>
<feature type="transmembrane region" description="Helical" evidence="10">
    <location>
        <begin position="183"/>
        <end position="202"/>
    </location>
</feature>
<dbReference type="CDD" id="cd06225">
    <property type="entry name" value="HAMP"/>
    <property type="match status" value="1"/>
</dbReference>
<dbReference type="SUPFAM" id="SSF47384">
    <property type="entry name" value="Homodimeric domain of signal transducing histidine kinase"/>
    <property type="match status" value="1"/>
</dbReference>
<dbReference type="PANTHER" id="PTHR42878">
    <property type="entry name" value="TWO-COMPONENT HISTIDINE KINASE"/>
    <property type="match status" value="1"/>
</dbReference>
<dbReference type="GO" id="GO:0000155">
    <property type="term" value="F:phosphorelay sensor kinase activity"/>
    <property type="evidence" value="ECO:0007669"/>
    <property type="project" value="InterPro"/>
</dbReference>
<organism evidence="13 14">
    <name type="scientific">Sulfuriferula multivorans</name>
    <dbReference type="NCBI Taxonomy" id="1559896"/>
    <lineage>
        <taxon>Bacteria</taxon>
        <taxon>Pseudomonadati</taxon>
        <taxon>Pseudomonadota</taxon>
        <taxon>Betaproteobacteria</taxon>
        <taxon>Nitrosomonadales</taxon>
        <taxon>Sulfuricellaceae</taxon>
        <taxon>Sulfuriferula</taxon>
    </lineage>
</organism>
<evidence type="ECO:0000313" key="13">
    <source>
        <dbReference type="EMBL" id="GBL45683.1"/>
    </source>
</evidence>
<dbReference type="OrthoDB" id="9804645at2"/>
<dbReference type="GO" id="GO:0034220">
    <property type="term" value="P:monoatomic ion transmembrane transport"/>
    <property type="evidence" value="ECO:0007669"/>
    <property type="project" value="UniProtKB-KW"/>
</dbReference>
<evidence type="ECO:0000256" key="8">
    <source>
        <dbReference type="ARBA" id="ARBA00022840"/>
    </source>
</evidence>
<keyword evidence="5" id="KW-0808">Transferase</keyword>
<gene>
    <name evidence="13" type="ORF">SFMTTN_1494</name>
</gene>
<dbReference type="InterPro" id="IPR004358">
    <property type="entry name" value="Sig_transdc_His_kin-like_C"/>
</dbReference>
<keyword evidence="9" id="KW-0902">Two-component regulatory system</keyword>
<dbReference type="GO" id="GO:0005886">
    <property type="term" value="C:plasma membrane"/>
    <property type="evidence" value="ECO:0007669"/>
    <property type="project" value="UniProtKB-SubCell"/>
</dbReference>
<dbReference type="GO" id="GO:0030295">
    <property type="term" value="F:protein kinase activator activity"/>
    <property type="evidence" value="ECO:0007669"/>
    <property type="project" value="TreeGrafter"/>
</dbReference>
<accession>A0A401JDF7</accession>
<sequence>MRLLADSLRARITALVIGFCILIAAIFTLAVHFAHSAYNDELRQQQGLLFTHNVALMYPELGKLKHIQREQIETQFEQMLLLEPSSALYLIDDQGRVRVGYSKQRSIGGSSHVDLAPIRQLLGQPGGKIIYGSDPDFPDMKCLFAAAPIYDGKVQSGYLYMLMRPPETNPGQLLASSYANRTALLVAFGASILSALFVLIVMGQITRPLRRLASAADQVRAAGIEDIPDPASFPHQDRRDEIGHLSRAFRDMVQRLHEQVQRVRRMDATRRDWVASISHDLRTPLTSLTGHLETVILRGERLGEAERERFLQVALKNAQHLDRLSASLFDFARLDSDAVRLEKAPTHLGELIDDIAQRFAPAAEARGVHIDSNYPDALPLAQVDAALIERAIANLMENALRYTPAGGTIRLAAKHHGGGIAVIVSDTGAGIPPADIARVFERFFQGSQQREGRGHAGLGLAIVKRVAELHRGHVQASNQPQGGACFTLWLPMNAPAEC</sequence>
<dbReference type="InterPro" id="IPR050351">
    <property type="entry name" value="BphY/WalK/GraS-like"/>
</dbReference>
<dbReference type="AlphaFoldDB" id="A0A401JDF7"/>
<dbReference type="Gene3D" id="3.30.565.10">
    <property type="entry name" value="Histidine kinase-like ATPase, C-terminal domain"/>
    <property type="match status" value="1"/>
</dbReference>
<dbReference type="Gene3D" id="6.10.340.10">
    <property type="match status" value="1"/>
</dbReference>
<keyword evidence="4" id="KW-0597">Phosphoprotein</keyword>
<name>A0A401JDF7_9PROT</name>
<proteinExistence type="predicted"/>
<keyword evidence="13" id="KW-0813">Transport</keyword>
<keyword evidence="14" id="KW-1185">Reference proteome</keyword>
<dbReference type="SUPFAM" id="SSF158472">
    <property type="entry name" value="HAMP domain-like"/>
    <property type="match status" value="1"/>
</dbReference>
<dbReference type="EC" id="2.7.13.3" evidence="3"/>
<evidence type="ECO:0000256" key="9">
    <source>
        <dbReference type="ARBA" id="ARBA00023012"/>
    </source>
</evidence>
<keyword evidence="6" id="KW-0547">Nucleotide-binding</keyword>
<keyword evidence="10" id="KW-0472">Membrane</keyword>
<evidence type="ECO:0000256" key="5">
    <source>
        <dbReference type="ARBA" id="ARBA00022679"/>
    </source>
</evidence>
<dbReference type="SUPFAM" id="SSF55874">
    <property type="entry name" value="ATPase domain of HSP90 chaperone/DNA topoisomerase II/histidine kinase"/>
    <property type="match status" value="1"/>
</dbReference>
<dbReference type="InterPro" id="IPR036097">
    <property type="entry name" value="HisK_dim/P_sf"/>
</dbReference>
<keyword evidence="10" id="KW-0812">Transmembrane</keyword>
<dbReference type="InterPro" id="IPR036890">
    <property type="entry name" value="HATPase_C_sf"/>
</dbReference>
<evidence type="ECO:0000256" key="4">
    <source>
        <dbReference type="ARBA" id="ARBA00022553"/>
    </source>
</evidence>
<evidence type="ECO:0000256" key="3">
    <source>
        <dbReference type="ARBA" id="ARBA00012438"/>
    </source>
</evidence>
<dbReference type="InterPro" id="IPR003660">
    <property type="entry name" value="HAMP_dom"/>
</dbReference>
<comment type="catalytic activity">
    <reaction evidence="1">
        <text>ATP + protein L-histidine = ADP + protein N-phospho-L-histidine.</text>
        <dbReference type="EC" id="2.7.13.3"/>
    </reaction>
</comment>
<dbReference type="PROSITE" id="PS50109">
    <property type="entry name" value="HIS_KIN"/>
    <property type="match status" value="1"/>
</dbReference>
<dbReference type="Gene3D" id="1.10.287.130">
    <property type="match status" value="1"/>
</dbReference>
<feature type="domain" description="HAMP" evidence="12">
    <location>
        <begin position="203"/>
        <end position="261"/>
    </location>
</feature>
<dbReference type="InterPro" id="IPR003661">
    <property type="entry name" value="HisK_dim/P_dom"/>
</dbReference>
<dbReference type="GO" id="GO:0007234">
    <property type="term" value="P:osmosensory signaling via phosphorelay pathway"/>
    <property type="evidence" value="ECO:0007669"/>
    <property type="project" value="TreeGrafter"/>
</dbReference>
<dbReference type="SMART" id="SM00387">
    <property type="entry name" value="HATPase_c"/>
    <property type="match status" value="1"/>
</dbReference>
<comment type="caution">
    <text evidence="13">The sequence shown here is derived from an EMBL/GenBank/DDBJ whole genome shotgun (WGS) entry which is preliminary data.</text>
</comment>